<dbReference type="EMBL" id="PYMK01000016">
    <property type="protein sequence ID" value="PSU27916.1"/>
    <property type="molecule type" value="Genomic_DNA"/>
</dbReference>
<dbReference type="InterPro" id="IPR036465">
    <property type="entry name" value="vWFA_dom_sf"/>
</dbReference>
<dbReference type="SUPFAM" id="SSF53300">
    <property type="entry name" value="vWA-like"/>
    <property type="match status" value="1"/>
</dbReference>
<reference evidence="3 4" key="1">
    <citation type="submission" date="2018-03" db="EMBL/GenBank/DDBJ databases">
        <title>Whole genome sequencing of Histamine producing bacteria.</title>
        <authorList>
            <person name="Butler K."/>
        </authorList>
    </citation>
    <scope>NUCLEOTIDE SEQUENCE [LARGE SCALE GENOMIC DNA]</scope>
    <source>
        <strain evidence="3 4">BS2</strain>
    </source>
</reference>
<evidence type="ECO:0000259" key="2">
    <source>
        <dbReference type="PROSITE" id="PS50234"/>
    </source>
</evidence>
<dbReference type="SUPFAM" id="SSF51120">
    <property type="entry name" value="beta-Roll"/>
    <property type="match status" value="1"/>
</dbReference>
<accession>A0A2T3IHU5</accession>
<dbReference type="OrthoDB" id="5829786at2"/>
<dbReference type="Pfam" id="PF00353">
    <property type="entry name" value="HemolysinCabind"/>
    <property type="match status" value="2"/>
</dbReference>
<dbReference type="InterPro" id="IPR011049">
    <property type="entry name" value="Serralysin-like_metalloprot_C"/>
</dbReference>
<name>A0A2T3IHU5_9GAMM</name>
<evidence type="ECO:0000256" key="1">
    <source>
        <dbReference type="ARBA" id="ARBA00022837"/>
    </source>
</evidence>
<feature type="domain" description="VWFA" evidence="2">
    <location>
        <begin position="906"/>
        <end position="1118"/>
    </location>
</feature>
<dbReference type="InterPro" id="IPR013783">
    <property type="entry name" value="Ig-like_fold"/>
</dbReference>
<evidence type="ECO:0000313" key="3">
    <source>
        <dbReference type="EMBL" id="PSU27916.1"/>
    </source>
</evidence>
<comment type="caution">
    <text evidence="3">The sequence shown here is derived from an EMBL/GenBank/DDBJ whole genome shotgun (WGS) entry which is preliminary data.</text>
</comment>
<keyword evidence="1" id="KW-0106">Calcium</keyword>
<dbReference type="NCBIfam" id="NF012196">
    <property type="entry name" value="Ig_like_ice"/>
    <property type="match status" value="6"/>
</dbReference>
<dbReference type="NCBIfam" id="NF033510">
    <property type="entry name" value="Ca_tandemer"/>
    <property type="match status" value="5"/>
</dbReference>
<dbReference type="InterPro" id="IPR002035">
    <property type="entry name" value="VWF_A"/>
</dbReference>
<dbReference type="PRINTS" id="PR00313">
    <property type="entry name" value="CABNDNGRPT"/>
</dbReference>
<protein>
    <recommendedName>
        <fullName evidence="2">VWFA domain-containing protein</fullName>
    </recommendedName>
</protein>
<organism evidence="3 4">
    <name type="scientific">Photobacterium aquimaris</name>
    <dbReference type="NCBI Taxonomy" id="512643"/>
    <lineage>
        <taxon>Bacteria</taxon>
        <taxon>Pseudomonadati</taxon>
        <taxon>Pseudomonadota</taxon>
        <taxon>Gammaproteobacteria</taxon>
        <taxon>Vibrionales</taxon>
        <taxon>Vibrionaceae</taxon>
        <taxon>Photobacterium</taxon>
    </lineage>
</organism>
<dbReference type="InterPro" id="IPR049826">
    <property type="entry name" value="Ig-like_ice"/>
</dbReference>
<proteinExistence type="predicted"/>
<dbReference type="Gene3D" id="2.60.40.10">
    <property type="entry name" value="Immunoglobulins"/>
    <property type="match status" value="6"/>
</dbReference>
<gene>
    <name evidence="3" type="ORF">CTM88_14530</name>
</gene>
<dbReference type="Gene3D" id="2.150.10.10">
    <property type="entry name" value="Serralysin-like metalloprotease, C-terminal"/>
    <property type="match status" value="1"/>
</dbReference>
<dbReference type="PROSITE" id="PS50234">
    <property type="entry name" value="VWFA"/>
    <property type="match status" value="1"/>
</dbReference>
<dbReference type="CDD" id="cd00198">
    <property type="entry name" value="vWFA"/>
    <property type="match status" value="1"/>
</dbReference>
<dbReference type="GO" id="GO:0005509">
    <property type="term" value="F:calcium ion binding"/>
    <property type="evidence" value="ECO:0007669"/>
    <property type="project" value="InterPro"/>
</dbReference>
<dbReference type="Proteomes" id="UP000240254">
    <property type="component" value="Unassembled WGS sequence"/>
</dbReference>
<dbReference type="InterPro" id="IPR001343">
    <property type="entry name" value="Hemolysn_Ca-bd"/>
</dbReference>
<sequence length="1366" mass="145418">MKVSYPNKENKNNSELSDLLEKKITNPKTNNDAIVDDNSNDQSILIDEHDIYLEKNINNVKDHNIPNEEMDDSYNDLRESILKGDTPIISHEGTGAGVSVSSAIWNSTSIEYDNNQLLAKAGFDTEYQPVKNLDNEYLGGIISPDSTIITPNPEPEITPDPKPLPVAKISIDSISQDNVVTAAESNSPQTITGTVGGDVKAGDVVTVYLDGKEIGQATVVSNNGKLEWSLDVDGSTLLGAGVDTISATVTTTDQYGQVATDSATHDYTVDIQASITIDKITGDNVITQQEGHEAFLPITGTVGEDVREGDTVTVTINGNEYQTTVKPDLTWEVEVTGNDILHADKATASVTTSYDTDKNVTVSADQDYEVVIDATVTIENIGDDFVINKDESEGKVPVTGTTGGDVKEGDTVTVTVNGKDYTATVDNNGSWTVDVDGSDLIANGNKPIQATVTTCDGAGHCANGEDDKGYDIDTDINASIEITVIADDDYINEDEAKGTVSISGVVGGDVKEGDVVTLTVDGKEIGTAIVEKNEAGDLVWTATGIDGATLANANLDQVTATVTATDDADNSVTVTNTHDYLEATLDAKVTITSVAGDNALNEAEVKPGVLVAITGTVGGDVKASDTVVVTVDGVKHKVTVNDDLTWTLEVDGSVLANSKLPEVTADVVIKDNYGNTASANATDSYIIPKLDVVITIDSINDGNPITGVEHDANTPIEVTGKVGGDAKVGDTVTLKIGDNTVETKVIVLEDGKLGYVTEVPAGMFTPDHNDGFDGDITAHITIKDDYGNVASDDADKEYETVGEVITGNPSDDELLGTGYNDLIISDSYVEKGNVDVVLALDLSTSMELKEVNIDAIDLKGHKSGVLSLEHKTSGQIFNFDFTSPEQLQDLLSTYFGFSSVALPSFELTFPDGTTQKIENVFDNVIKTRLELAKDSIEEIVDNYADALTHTQLEVFNFKLVSFATKVESVVEFTWDFNKATLVTSTGQTIADYLVGVHALQGNEGQTDYDASIIEAINSFTDSDKSNIIYFVTDGEDTIGGFDKNNIEKETASSIDKYKPTIVPVAIGGSFDPNSNDYLDKIASLGQGYKPDNTGSSQVIIATNTAQLGDVVNNSFENILNGHDVIHGGQGNDIIVSDTLNNEWLLEQYGSGHNHMDDLIESGVTLSDVLFAVAAKDQGVNVDELTTKDVYQFMLDNAKNLIVVSNEESKGKNSLFGDEGQDILFGSNASDTLTGGTGDDLMFGMNGNDILISDAGNDILTGGQGDDIFKLDVLATNENTHTAIMDFEKGDLIDLSSILDDDKDFLDDILAHVSSAVVTGTDVSITFDGKHEVEIKDAIDVYGDLGSSTSDIVNNLFVNNVFHNDFG</sequence>
<evidence type="ECO:0000313" key="4">
    <source>
        <dbReference type="Proteomes" id="UP000240254"/>
    </source>
</evidence>